<dbReference type="RefSeq" id="WP_190863677.1">
    <property type="nucleotide sequence ID" value="NZ_JACXIY010000022.1"/>
</dbReference>
<evidence type="ECO:0000313" key="2">
    <source>
        <dbReference type="Proteomes" id="UP000632125"/>
    </source>
</evidence>
<keyword evidence="2" id="KW-1185">Reference proteome</keyword>
<dbReference type="PANTHER" id="PTHR36849:SF1">
    <property type="entry name" value="CYTOPLASMIC PROTEIN"/>
    <property type="match status" value="1"/>
</dbReference>
<name>A0A927CN44_9BACL</name>
<gene>
    <name evidence="1" type="ORF">IDH41_18670</name>
</gene>
<dbReference type="Pfam" id="PF22752">
    <property type="entry name" value="DUF488-N3i"/>
    <property type="match status" value="1"/>
</dbReference>
<organism evidence="1 2">
    <name type="scientific">Paenibacillus arenilitoris</name>
    <dbReference type="NCBI Taxonomy" id="2772299"/>
    <lineage>
        <taxon>Bacteria</taxon>
        <taxon>Bacillati</taxon>
        <taxon>Bacillota</taxon>
        <taxon>Bacilli</taxon>
        <taxon>Bacillales</taxon>
        <taxon>Paenibacillaceae</taxon>
        <taxon>Paenibacillus</taxon>
    </lineage>
</organism>
<dbReference type="PANTHER" id="PTHR36849">
    <property type="entry name" value="CYTOPLASMIC PROTEIN-RELATED"/>
    <property type="match status" value="1"/>
</dbReference>
<dbReference type="EMBL" id="JACXIY010000022">
    <property type="protein sequence ID" value="MBD2870609.1"/>
    <property type="molecule type" value="Genomic_DNA"/>
</dbReference>
<evidence type="ECO:0000313" key="1">
    <source>
        <dbReference type="EMBL" id="MBD2870609.1"/>
    </source>
</evidence>
<dbReference type="InterPro" id="IPR052552">
    <property type="entry name" value="YeaO-like"/>
</dbReference>
<comment type="caution">
    <text evidence="1">The sequence shown here is derived from an EMBL/GenBank/DDBJ whole genome shotgun (WGS) entry which is preliminary data.</text>
</comment>
<proteinExistence type="predicted"/>
<sequence>MDKIRNGIQIKRIYEPAEPEDGLRVLVDRLWPRGMTKERARLTVWMKEVTPSPELRTWFGHEPARLEEFARRYEAELADAAVEPFLDRLRAWAEEQVVTLLYGAKDGHCNHALVLKRYLEKGSGNGFYPFTRTPSRLP</sequence>
<dbReference type="AlphaFoldDB" id="A0A927CN44"/>
<dbReference type="Proteomes" id="UP000632125">
    <property type="component" value="Unassembled WGS sequence"/>
</dbReference>
<accession>A0A927CN44</accession>
<protein>
    <submittedName>
        <fullName evidence="1">DUF488 domain-containing protein</fullName>
    </submittedName>
</protein>
<reference evidence="1" key="1">
    <citation type="submission" date="2020-09" db="EMBL/GenBank/DDBJ databases">
        <title>A novel bacterium of genus Paenibacillus, isolated from South China Sea.</title>
        <authorList>
            <person name="Huang H."/>
            <person name="Mo K."/>
            <person name="Hu Y."/>
        </authorList>
    </citation>
    <scope>NUCLEOTIDE SEQUENCE</scope>
    <source>
        <strain evidence="1">IB182493</strain>
    </source>
</reference>